<dbReference type="EMBL" id="FNFH01000002">
    <property type="protein sequence ID" value="SDJ85775.1"/>
    <property type="molecule type" value="Genomic_DNA"/>
</dbReference>
<gene>
    <name evidence="2" type="ORF">SAMN05216212_0971</name>
</gene>
<dbReference type="STRING" id="658219.SAMN05216212_0971"/>
<dbReference type="Proteomes" id="UP000199305">
    <property type="component" value="Unassembled WGS sequence"/>
</dbReference>
<accession>A0A1G8X7F7</accession>
<evidence type="ECO:0000256" key="1">
    <source>
        <dbReference type="SAM" id="MobiDB-lite"/>
    </source>
</evidence>
<keyword evidence="3" id="KW-1185">Reference proteome</keyword>
<organism evidence="2 3">
    <name type="scientific">Microbulbifer yueqingensis</name>
    <dbReference type="NCBI Taxonomy" id="658219"/>
    <lineage>
        <taxon>Bacteria</taxon>
        <taxon>Pseudomonadati</taxon>
        <taxon>Pseudomonadota</taxon>
        <taxon>Gammaproteobacteria</taxon>
        <taxon>Cellvibrionales</taxon>
        <taxon>Microbulbiferaceae</taxon>
        <taxon>Microbulbifer</taxon>
    </lineage>
</organism>
<protein>
    <submittedName>
        <fullName evidence="2">Uncharacterized protein</fullName>
    </submittedName>
</protein>
<reference evidence="3" key="1">
    <citation type="submission" date="2016-10" db="EMBL/GenBank/DDBJ databases">
        <authorList>
            <person name="Varghese N."/>
            <person name="Submissions S."/>
        </authorList>
    </citation>
    <scope>NUCLEOTIDE SEQUENCE [LARGE SCALE GENOMIC DNA]</scope>
    <source>
        <strain evidence="3">CGMCC 1.10658</strain>
    </source>
</reference>
<name>A0A1G8X7F7_9GAMM</name>
<feature type="region of interest" description="Disordered" evidence="1">
    <location>
        <begin position="69"/>
        <end position="119"/>
    </location>
</feature>
<feature type="compositionally biased region" description="Low complexity" evidence="1">
    <location>
        <begin position="69"/>
        <end position="85"/>
    </location>
</feature>
<evidence type="ECO:0000313" key="3">
    <source>
        <dbReference type="Proteomes" id="UP000199305"/>
    </source>
</evidence>
<dbReference type="AlphaFoldDB" id="A0A1G8X7F7"/>
<evidence type="ECO:0000313" key="2">
    <source>
        <dbReference type="EMBL" id="SDJ85775.1"/>
    </source>
</evidence>
<proteinExistence type="predicted"/>
<sequence>MEWRVRAGPESGLTGWPNAGLLQWGVQKITCRTLCECAGLKEFVNLLHNGGVRGNGVSRAPFQWRRSRFSGAGSGRESPPGQQWRVPPPPGSGALSEEARKRQGNSFPPRRAEPPGSRPSAALYKHKVLPQIAAWKILLYAAGARNWVKVPCRHYNESGGVVVSRRGSAPIVLLQPIPARNAVPRSWGLDPTRCRTNTQ</sequence>